<evidence type="ECO:0000256" key="1">
    <source>
        <dbReference type="ARBA" id="ARBA00005298"/>
    </source>
</evidence>
<evidence type="ECO:0000313" key="5">
    <source>
        <dbReference type="Proteomes" id="UP001558652"/>
    </source>
</evidence>
<dbReference type="EMBL" id="JBFDAA010000002">
    <property type="protein sequence ID" value="KAL1139742.1"/>
    <property type="molecule type" value="Genomic_DNA"/>
</dbReference>
<comment type="similarity">
    <text evidence="1">Belongs to the arrestin family.</text>
</comment>
<dbReference type="AlphaFoldDB" id="A0ABD0YUW7"/>
<organism evidence="4 5">
    <name type="scientific">Ranatra chinensis</name>
    <dbReference type="NCBI Taxonomy" id="642074"/>
    <lineage>
        <taxon>Eukaryota</taxon>
        <taxon>Metazoa</taxon>
        <taxon>Ecdysozoa</taxon>
        <taxon>Arthropoda</taxon>
        <taxon>Hexapoda</taxon>
        <taxon>Insecta</taxon>
        <taxon>Pterygota</taxon>
        <taxon>Neoptera</taxon>
        <taxon>Paraneoptera</taxon>
        <taxon>Hemiptera</taxon>
        <taxon>Heteroptera</taxon>
        <taxon>Panheteroptera</taxon>
        <taxon>Nepomorpha</taxon>
        <taxon>Nepidae</taxon>
        <taxon>Ranatrinae</taxon>
        <taxon>Ranatra</taxon>
    </lineage>
</organism>
<dbReference type="InterPro" id="IPR050357">
    <property type="entry name" value="Arrestin_domain-protein"/>
</dbReference>
<keyword evidence="5" id="KW-1185">Reference proteome</keyword>
<evidence type="ECO:0000256" key="2">
    <source>
        <dbReference type="ARBA" id="ARBA00022606"/>
    </source>
</evidence>
<dbReference type="InterPro" id="IPR011022">
    <property type="entry name" value="Arrestin_C-like"/>
</dbReference>
<evidence type="ECO:0000259" key="3">
    <source>
        <dbReference type="SMART" id="SM01017"/>
    </source>
</evidence>
<name>A0ABD0YUW7_9HEMI</name>
<gene>
    <name evidence="4" type="ORF">AAG570_006720</name>
</gene>
<proteinExistence type="inferred from homology"/>
<evidence type="ECO:0000313" key="4">
    <source>
        <dbReference type="EMBL" id="KAL1139742.1"/>
    </source>
</evidence>
<dbReference type="InterPro" id="IPR014752">
    <property type="entry name" value="Arrestin-like_C"/>
</dbReference>
<dbReference type="InterPro" id="IPR014756">
    <property type="entry name" value="Ig_E-set"/>
</dbReference>
<accession>A0ABD0YUW7</accession>
<dbReference type="Pfam" id="PF02752">
    <property type="entry name" value="Arrestin_C"/>
    <property type="match status" value="1"/>
</dbReference>
<sequence>MGLKNFSIVLDSPTGAFYAGTVVSGRVLLSLDKPKTIRALNVKIEGVAKVSFRDEERVTKSDGDSKTVMVDFTAEEEYFSTKFKLAGRGTGETEIPIGEYSYPFSYTLPPLLPSSFEGEYGSIRYSVKAVIDRPWKFDHETKTSFIVVAPLDLNYNANAKDPVKIEDEKNFCCFCCTSGPLQLVVSLPHSGYVAGQSIPLTIEVDNASNVEVDKIICKLKKEMKWIANNPRRNEKRQKDELVKLSLEGVRCNGSKSWTQQLTVPSDMPFVNFEPCSIIGIDFSLKVSSIF</sequence>
<protein>
    <recommendedName>
        <fullName evidence="3">Arrestin C-terminal-like domain-containing protein</fullName>
    </recommendedName>
</protein>
<dbReference type="Proteomes" id="UP001558652">
    <property type="component" value="Unassembled WGS sequence"/>
</dbReference>
<comment type="caution">
    <text evidence="4">The sequence shown here is derived from an EMBL/GenBank/DDBJ whole genome shotgun (WGS) entry which is preliminary data.</text>
</comment>
<dbReference type="PANTHER" id="PTHR11188:SF176">
    <property type="entry name" value="ARRESTIN DOMAIN-CONTAINING PROTEIN 1"/>
    <property type="match status" value="1"/>
</dbReference>
<reference evidence="4 5" key="1">
    <citation type="submission" date="2024-07" db="EMBL/GenBank/DDBJ databases">
        <title>Chromosome-level genome assembly of the water stick insect Ranatra chinensis (Heteroptera: Nepidae).</title>
        <authorList>
            <person name="Liu X."/>
        </authorList>
    </citation>
    <scope>NUCLEOTIDE SEQUENCE [LARGE SCALE GENOMIC DNA]</scope>
    <source>
        <strain evidence="4">Cailab_2021Rc</strain>
        <tissue evidence="4">Muscle</tissue>
    </source>
</reference>
<keyword evidence="2" id="KW-0716">Sensory transduction</keyword>
<dbReference type="SMART" id="SM01017">
    <property type="entry name" value="Arrestin_C"/>
    <property type="match status" value="1"/>
</dbReference>
<dbReference type="Gene3D" id="2.60.40.640">
    <property type="match status" value="2"/>
</dbReference>
<dbReference type="PANTHER" id="PTHR11188">
    <property type="entry name" value="ARRESTIN DOMAIN CONTAINING PROTEIN"/>
    <property type="match status" value="1"/>
</dbReference>
<feature type="domain" description="Arrestin C-terminal-like" evidence="3">
    <location>
        <begin position="177"/>
        <end position="290"/>
    </location>
</feature>
<dbReference type="InterPro" id="IPR011021">
    <property type="entry name" value="Arrestin-like_N"/>
</dbReference>
<dbReference type="SUPFAM" id="SSF81296">
    <property type="entry name" value="E set domains"/>
    <property type="match status" value="2"/>
</dbReference>
<dbReference type="Pfam" id="PF00339">
    <property type="entry name" value="Arrestin_N"/>
    <property type="match status" value="1"/>
</dbReference>